<dbReference type="EMBL" id="JAAIUW010000004">
    <property type="protein sequence ID" value="KAF7835852.1"/>
    <property type="molecule type" value="Genomic_DNA"/>
</dbReference>
<evidence type="ECO:0000313" key="2">
    <source>
        <dbReference type="Proteomes" id="UP000634136"/>
    </source>
</evidence>
<reference evidence="1" key="1">
    <citation type="submission" date="2020-09" db="EMBL/GenBank/DDBJ databases">
        <title>Genome-Enabled Discovery of Anthraquinone Biosynthesis in Senna tora.</title>
        <authorList>
            <person name="Kang S.-H."/>
            <person name="Pandey R.P."/>
            <person name="Lee C.-M."/>
            <person name="Sim J.-S."/>
            <person name="Jeong J.-T."/>
            <person name="Choi B.-S."/>
            <person name="Jung M."/>
            <person name="Ginzburg D."/>
            <person name="Zhao K."/>
            <person name="Won S.Y."/>
            <person name="Oh T.-J."/>
            <person name="Yu Y."/>
            <person name="Kim N.-H."/>
            <person name="Lee O.R."/>
            <person name="Lee T.-H."/>
            <person name="Bashyal P."/>
            <person name="Kim T.-S."/>
            <person name="Lee W.-H."/>
            <person name="Kawkins C."/>
            <person name="Kim C.-K."/>
            <person name="Kim J.S."/>
            <person name="Ahn B.O."/>
            <person name="Rhee S.Y."/>
            <person name="Sohng J.K."/>
        </authorList>
    </citation>
    <scope>NUCLEOTIDE SEQUENCE</scope>
    <source>
        <tissue evidence="1">Leaf</tissue>
    </source>
</reference>
<name>A0A834X057_9FABA</name>
<proteinExistence type="predicted"/>
<keyword evidence="2" id="KW-1185">Reference proteome</keyword>
<protein>
    <submittedName>
        <fullName evidence="1">Uncharacterized protein</fullName>
    </submittedName>
</protein>
<gene>
    <name evidence="1" type="ORF">G2W53_010711</name>
</gene>
<sequence length="54" mass="5955">MALSSFAKSSASIAKGKILKGRFEGLLGRFKYGEDEGDMKVWVKMNKCLAKLKS</sequence>
<dbReference type="Proteomes" id="UP000634136">
    <property type="component" value="Unassembled WGS sequence"/>
</dbReference>
<accession>A0A834X057</accession>
<evidence type="ECO:0000313" key="1">
    <source>
        <dbReference type="EMBL" id="KAF7835852.1"/>
    </source>
</evidence>
<organism evidence="1 2">
    <name type="scientific">Senna tora</name>
    <dbReference type="NCBI Taxonomy" id="362788"/>
    <lineage>
        <taxon>Eukaryota</taxon>
        <taxon>Viridiplantae</taxon>
        <taxon>Streptophyta</taxon>
        <taxon>Embryophyta</taxon>
        <taxon>Tracheophyta</taxon>
        <taxon>Spermatophyta</taxon>
        <taxon>Magnoliopsida</taxon>
        <taxon>eudicotyledons</taxon>
        <taxon>Gunneridae</taxon>
        <taxon>Pentapetalae</taxon>
        <taxon>rosids</taxon>
        <taxon>fabids</taxon>
        <taxon>Fabales</taxon>
        <taxon>Fabaceae</taxon>
        <taxon>Caesalpinioideae</taxon>
        <taxon>Cassia clade</taxon>
        <taxon>Senna</taxon>
    </lineage>
</organism>
<comment type="caution">
    <text evidence="1">The sequence shown here is derived from an EMBL/GenBank/DDBJ whole genome shotgun (WGS) entry which is preliminary data.</text>
</comment>
<dbReference type="AlphaFoldDB" id="A0A834X057"/>